<dbReference type="InterPro" id="IPR003441">
    <property type="entry name" value="NAC-dom"/>
</dbReference>
<evidence type="ECO:0000313" key="7">
    <source>
        <dbReference type="Proteomes" id="UP001237642"/>
    </source>
</evidence>
<dbReference type="PANTHER" id="PTHR31079">
    <property type="entry name" value="NAC DOMAIN-CONTAINING PROTEIN 73"/>
    <property type="match status" value="1"/>
</dbReference>
<comment type="caution">
    <text evidence="6">The sequence shown here is derived from an EMBL/GenBank/DDBJ whole genome shotgun (WGS) entry which is preliminary data.</text>
</comment>
<dbReference type="Gene3D" id="2.40.50.140">
    <property type="entry name" value="Nucleic acid-binding proteins"/>
    <property type="match status" value="1"/>
</dbReference>
<evidence type="ECO:0000256" key="1">
    <source>
        <dbReference type="ARBA" id="ARBA00023015"/>
    </source>
</evidence>
<reference evidence="6" key="1">
    <citation type="submission" date="2023-02" db="EMBL/GenBank/DDBJ databases">
        <title>Genome of toxic invasive species Heracleum sosnowskyi carries increased number of genes despite the absence of recent whole-genome duplications.</title>
        <authorList>
            <person name="Schelkunov M."/>
            <person name="Shtratnikova V."/>
            <person name="Makarenko M."/>
            <person name="Klepikova A."/>
            <person name="Omelchenko D."/>
            <person name="Novikova G."/>
            <person name="Obukhova E."/>
            <person name="Bogdanov V."/>
            <person name="Penin A."/>
            <person name="Logacheva M."/>
        </authorList>
    </citation>
    <scope>NUCLEOTIDE SEQUENCE</scope>
    <source>
        <strain evidence="6">Hsosn_3</strain>
        <tissue evidence="6">Leaf</tissue>
    </source>
</reference>
<evidence type="ECO:0000256" key="4">
    <source>
        <dbReference type="ARBA" id="ARBA00023242"/>
    </source>
</evidence>
<feature type="domain" description="NAC" evidence="5">
    <location>
        <begin position="28"/>
        <end position="117"/>
    </location>
</feature>
<dbReference type="AlphaFoldDB" id="A0AAD8JCS9"/>
<keyword evidence="2" id="KW-0238">DNA-binding</keyword>
<dbReference type="GO" id="GO:0003700">
    <property type="term" value="F:DNA-binding transcription factor activity"/>
    <property type="evidence" value="ECO:0007669"/>
    <property type="project" value="InterPro"/>
</dbReference>
<dbReference type="InterPro" id="IPR036093">
    <property type="entry name" value="NAC_dom_sf"/>
</dbReference>
<dbReference type="SUPFAM" id="SSF101941">
    <property type="entry name" value="NAC domain"/>
    <property type="match status" value="1"/>
</dbReference>
<keyword evidence="3" id="KW-0804">Transcription</keyword>
<dbReference type="EMBL" id="JAUIZM010000001">
    <property type="protein sequence ID" value="KAK1401724.1"/>
    <property type="molecule type" value="Genomic_DNA"/>
</dbReference>
<dbReference type="InterPro" id="IPR044799">
    <property type="entry name" value="SOG1-like"/>
</dbReference>
<evidence type="ECO:0000256" key="2">
    <source>
        <dbReference type="ARBA" id="ARBA00023125"/>
    </source>
</evidence>
<keyword evidence="7" id="KW-1185">Reference proteome</keyword>
<evidence type="ECO:0000256" key="3">
    <source>
        <dbReference type="ARBA" id="ARBA00023163"/>
    </source>
</evidence>
<reference evidence="6" key="2">
    <citation type="submission" date="2023-05" db="EMBL/GenBank/DDBJ databases">
        <authorList>
            <person name="Schelkunov M.I."/>
        </authorList>
    </citation>
    <scope>NUCLEOTIDE SEQUENCE</scope>
    <source>
        <strain evidence="6">Hsosn_3</strain>
        <tissue evidence="6">Leaf</tissue>
    </source>
</reference>
<dbReference type="Proteomes" id="UP001237642">
    <property type="component" value="Unassembled WGS sequence"/>
</dbReference>
<accession>A0AAD8JCS9</accession>
<gene>
    <name evidence="6" type="ORF">POM88_001329</name>
</gene>
<evidence type="ECO:0000313" key="6">
    <source>
        <dbReference type="EMBL" id="KAK1401724.1"/>
    </source>
</evidence>
<keyword evidence="1" id="KW-0805">Transcription regulation</keyword>
<evidence type="ECO:0000259" key="5">
    <source>
        <dbReference type="Pfam" id="PF02365"/>
    </source>
</evidence>
<dbReference type="PANTHER" id="PTHR31079:SF2">
    <property type="entry name" value="NAC DOMAIN CONTAINING PROTEIN 44-RELATED"/>
    <property type="match status" value="1"/>
</dbReference>
<dbReference type="Pfam" id="PF02365">
    <property type="entry name" value="NAM"/>
    <property type="match status" value="1"/>
</dbReference>
<organism evidence="6 7">
    <name type="scientific">Heracleum sosnowskyi</name>
    <dbReference type="NCBI Taxonomy" id="360622"/>
    <lineage>
        <taxon>Eukaryota</taxon>
        <taxon>Viridiplantae</taxon>
        <taxon>Streptophyta</taxon>
        <taxon>Embryophyta</taxon>
        <taxon>Tracheophyta</taxon>
        <taxon>Spermatophyta</taxon>
        <taxon>Magnoliopsida</taxon>
        <taxon>eudicotyledons</taxon>
        <taxon>Gunneridae</taxon>
        <taxon>Pentapetalae</taxon>
        <taxon>asterids</taxon>
        <taxon>campanulids</taxon>
        <taxon>Apiales</taxon>
        <taxon>Apiaceae</taxon>
        <taxon>Apioideae</taxon>
        <taxon>apioid superclade</taxon>
        <taxon>Tordylieae</taxon>
        <taxon>Tordyliinae</taxon>
        <taxon>Heracleum</taxon>
    </lineage>
</organism>
<sequence>MFSSIGLHHAVILNETSLRKVYSGCCLIINEFIPTLDTENGIYYTHPENLPGAQEDGTSVYFFQKTANAYATGQRKRQKIQNKNSSGKEHVRWHKTGKTKPVLENGTEKGITVTKSFNPDNPCARTDLQECEGPCFCHAYQQPRFKMEHIYQENNSTYPLWTPFLASDMALTVSRVRCMWCASESWENTAKGERRKVTGNTLNGQSLTQLQLTLWGGMATIFTVYLELHRQKNIVLVITGLLVKKRRGNICLSPTLATSVHFNPRSGSTHNLGNHIAEKFGELYAMFPV</sequence>
<dbReference type="Gene3D" id="2.170.150.80">
    <property type="entry name" value="NAC domain"/>
    <property type="match status" value="1"/>
</dbReference>
<keyword evidence="4" id="KW-0539">Nucleus</keyword>
<dbReference type="GO" id="GO:0000976">
    <property type="term" value="F:transcription cis-regulatory region binding"/>
    <property type="evidence" value="ECO:0007669"/>
    <property type="project" value="TreeGrafter"/>
</dbReference>
<dbReference type="GO" id="GO:0005634">
    <property type="term" value="C:nucleus"/>
    <property type="evidence" value="ECO:0007669"/>
    <property type="project" value="TreeGrafter"/>
</dbReference>
<protein>
    <recommendedName>
        <fullName evidence="5">NAC domain-containing protein</fullName>
    </recommendedName>
</protein>
<dbReference type="SUPFAM" id="SSF50249">
    <property type="entry name" value="Nucleic acid-binding proteins"/>
    <property type="match status" value="1"/>
</dbReference>
<name>A0AAD8JCS9_9APIA</name>
<proteinExistence type="predicted"/>
<dbReference type="InterPro" id="IPR012340">
    <property type="entry name" value="NA-bd_OB-fold"/>
</dbReference>